<dbReference type="EMBL" id="GGEC01079764">
    <property type="protein sequence ID" value="MBX60248.1"/>
    <property type="molecule type" value="Transcribed_RNA"/>
</dbReference>
<reference evidence="1" key="1">
    <citation type="submission" date="2018-02" db="EMBL/GenBank/DDBJ databases">
        <title>Rhizophora mucronata_Transcriptome.</title>
        <authorList>
            <person name="Meera S.P."/>
            <person name="Sreeshan A."/>
            <person name="Augustine A."/>
        </authorList>
    </citation>
    <scope>NUCLEOTIDE SEQUENCE</scope>
    <source>
        <tissue evidence="1">Leaf</tissue>
    </source>
</reference>
<accession>A0A2P2PZV4</accession>
<evidence type="ECO:0000313" key="1">
    <source>
        <dbReference type="EMBL" id="MBX60248.1"/>
    </source>
</evidence>
<proteinExistence type="predicted"/>
<name>A0A2P2PZV4_RHIMU</name>
<organism evidence="1">
    <name type="scientific">Rhizophora mucronata</name>
    <name type="common">Asiatic mangrove</name>
    <dbReference type="NCBI Taxonomy" id="61149"/>
    <lineage>
        <taxon>Eukaryota</taxon>
        <taxon>Viridiplantae</taxon>
        <taxon>Streptophyta</taxon>
        <taxon>Embryophyta</taxon>
        <taxon>Tracheophyta</taxon>
        <taxon>Spermatophyta</taxon>
        <taxon>Magnoliopsida</taxon>
        <taxon>eudicotyledons</taxon>
        <taxon>Gunneridae</taxon>
        <taxon>Pentapetalae</taxon>
        <taxon>rosids</taxon>
        <taxon>fabids</taxon>
        <taxon>Malpighiales</taxon>
        <taxon>Rhizophoraceae</taxon>
        <taxon>Rhizophora</taxon>
    </lineage>
</organism>
<sequence length="15" mass="1720">MQLNFCLVACVKTCF</sequence>
<protein>
    <submittedName>
        <fullName evidence="1">Uncharacterized protein</fullName>
    </submittedName>
</protein>